<gene>
    <name evidence="3" type="ORF">SMAR0320_LOCUS24356</name>
</gene>
<dbReference type="AlphaFoldDB" id="A0A7S2VII2"/>
<evidence type="ECO:0000313" key="3">
    <source>
        <dbReference type="EMBL" id="CAD9633274.1"/>
    </source>
</evidence>
<organism evidence="3">
    <name type="scientific">Skeletonema marinoi</name>
    <dbReference type="NCBI Taxonomy" id="267567"/>
    <lineage>
        <taxon>Eukaryota</taxon>
        <taxon>Sar</taxon>
        <taxon>Stramenopiles</taxon>
        <taxon>Ochrophyta</taxon>
        <taxon>Bacillariophyta</taxon>
        <taxon>Coscinodiscophyceae</taxon>
        <taxon>Thalassiosirophycidae</taxon>
        <taxon>Thalassiosirales</taxon>
        <taxon>Skeletonemataceae</taxon>
        <taxon>Skeletonema</taxon>
        <taxon>Skeletonema marinoi-dohrnii complex</taxon>
    </lineage>
</organism>
<dbReference type="EMBL" id="HBGZ01033956">
    <property type="protein sequence ID" value="CAD9633274.1"/>
    <property type="molecule type" value="Transcribed_RNA"/>
</dbReference>
<sequence>MRSLLLLLASLTALAAAFAPTSVHLSARTSTSSSSKLFFFGSSKNVPAAEDRTYPEAKQATYELMKGELGFGPESIVRPLLKQTQLEKRKLKVVYNAKRDGFNAQAFHSKVDGKGASVVLAKVRGQWIGGYNPRGWASLGGGRSSVAAFLFYGKLFGGWQKLRVSRTGSMACGNDEYNKGIYFGADGLVIPLDSRRPKLVTSRLGYFFECGPENRSTLLPVKGADANVDELYVVSGVYADSEDIPNSGGVAELGFY</sequence>
<feature type="signal peptide" evidence="1">
    <location>
        <begin position="1"/>
        <end position="17"/>
    </location>
</feature>
<dbReference type="Pfam" id="PF07534">
    <property type="entry name" value="TLD"/>
    <property type="match status" value="1"/>
</dbReference>
<proteinExistence type="predicted"/>
<feature type="chain" id="PRO_5030583478" description="TLDc domain-containing protein" evidence="1">
    <location>
        <begin position="18"/>
        <end position="256"/>
    </location>
</feature>
<dbReference type="InterPro" id="IPR006571">
    <property type="entry name" value="TLDc_dom"/>
</dbReference>
<evidence type="ECO:0000259" key="2">
    <source>
        <dbReference type="Pfam" id="PF07534"/>
    </source>
</evidence>
<evidence type="ECO:0000256" key="1">
    <source>
        <dbReference type="SAM" id="SignalP"/>
    </source>
</evidence>
<protein>
    <recommendedName>
        <fullName evidence="2">TLDc domain-containing protein</fullName>
    </recommendedName>
</protein>
<feature type="domain" description="TLDc" evidence="2">
    <location>
        <begin position="86"/>
        <end position="187"/>
    </location>
</feature>
<keyword evidence="1" id="KW-0732">Signal</keyword>
<reference evidence="3" key="1">
    <citation type="submission" date="2021-01" db="EMBL/GenBank/DDBJ databases">
        <authorList>
            <person name="Corre E."/>
            <person name="Pelletier E."/>
            <person name="Niang G."/>
            <person name="Scheremetjew M."/>
            <person name="Finn R."/>
            <person name="Kale V."/>
            <person name="Holt S."/>
            <person name="Cochrane G."/>
            <person name="Meng A."/>
            <person name="Brown T."/>
            <person name="Cohen L."/>
        </authorList>
    </citation>
    <scope>NUCLEOTIDE SEQUENCE</scope>
    <source>
        <strain evidence="3">SM1012Den-03</strain>
    </source>
</reference>
<accession>A0A7S2VII2</accession>
<name>A0A7S2VII2_9STRA</name>